<dbReference type="GO" id="GO:0005886">
    <property type="term" value="C:plasma membrane"/>
    <property type="evidence" value="ECO:0007669"/>
    <property type="project" value="UniProtKB-SubCell"/>
</dbReference>
<dbReference type="Proteomes" id="UP000266206">
    <property type="component" value="Unassembled WGS sequence"/>
</dbReference>
<dbReference type="RefSeq" id="WP_119515711.1">
    <property type="nucleotide sequence ID" value="NZ_NQYH01000003.1"/>
</dbReference>
<evidence type="ECO:0000256" key="1">
    <source>
        <dbReference type="ARBA" id="ARBA00004651"/>
    </source>
</evidence>
<evidence type="ECO:0000256" key="5">
    <source>
        <dbReference type="ARBA" id="ARBA00022692"/>
    </source>
</evidence>
<feature type="transmembrane region" description="Helical" evidence="8">
    <location>
        <begin position="175"/>
        <end position="196"/>
    </location>
</feature>
<feature type="transmembrane region" description="Helical" evidence="8">
    <location>
        <begin position="233"/>
        <end position="251"/>
    </location>
</feature>
<dbReference type="PANTHER" id="PTHR30269:SF37">
    <property type="entry name" value="MEMBRANE TRANSPORTER PROTEIN"/>
    <property type="match status" value="1"/>
</dbReference>
<proteinExistence type="inferred from homology"/>
<evidence type="ECO:0000256" key="6">
    <source>
        <dbReference type="ARBA" id="ARBA00022989"/>
    </source>
</evidence>
<keyword evidence="4 8" id="KW-1003">Cell membrane</keyword>
<evidence type="ECO:0000256" key="7">
    <source>
        <dbReference type="ARBA" id="ARBA00023136"/>
    </source>
</evidence>
<evidence type="ECO:0000313" key="10">
    <source>
        <dbReference type="Proteomes" id="UP000266206"/>
    </source>
</evidence>
<keyword evidence="7 8" id="KW-0472">Membrane</keyword>
<feature type="transmembrane region" description="Helical" evidence="8">
    <location>
        <begin position="208"/>
        <end position="226"/>
    </location>
</feature>
<comment type="caution">
    <text evidence="9">The sequence shown here is derived from an EMBL/GenBank/DDBJ whole genome shotgun (WGS) entry which is preliminary data.</text>
</comment>
<organism evidence="9 10">
    <name type="scientific">Neopusillimonas maritima</name>
    <dbReference type="NCBI Taxonomy" id="2026239"/>
    <lineage>
        <taxon>Bacteria</taxon>
        <taxon>Pseudomonadati</taxon>
        <taxon>Pseudomonadota</taxon>
        <taxon>Betaproteobacteria</taxon>
        <taxon>Burkholderiales</taxon>
        <taxon>Alcaligenaceae</taxon>
        <taxon>Neopusillimonas</taxon>
    </lineage>
</organism>
<evidence type="ECO:0000256" key="8">
    <source>
        <dbReference type="RuleBase" id="RU363041"/>
    </source>
</evidence>
<dbReference type="OrthoDB" id="7028171at2"/>
<dbReference type="InterPro" id="IPR052017">
    <property type="entry name" value="TSUP"/>
</dbReference>
<feature type="transmembrane region" description="Helical" evidence="8">
    <location>
        <begin position="12"/>
        <end position="36"/>
    </location>
</feature>
<keyword evidence="3" id="KW-0813">Transport</keyword>
<feature type="transmembrane region" description="Helical" evidence="8">
    <location>
        <begin position="138"/>
        <end position="163"/>
    </location>
</feature>
<evidence type="ECO:0000256" key="4">
    <source>
        <dbReference type="ARBA" id="ARBA00022475"/>
    </source>
</evidence>
<accession>A0A3A1YVT0</accession>
<dbReference type="AlphaFoldDB" id="A0A3A1YVT0"/>
<comment type="similarity">
    <text evidence="2 8">Belongs to the 4-toluene sulfonate uptake permease (TSUP) (TC 2.A.102) family.</text>
</comment>
<evidence type="ECO:0000256" key="2">
    <source>
        <dbReference type="ARBA" id="ARBA00009142"/>
    </source>
</evidence>
<dbReference type="Pfam" id="PF01925">
    <property type="entry name" value="TauE"/>
    <property type="match status" value="1"/>
</dbReference>
<sequence length="261" mass="28416">MSLIQDAWFYWVAVPAVLIVGIGKGGFAGGLGMLAVPLMSLTVSPVQAASIMLPILCVMDITGLKAWIRSWDRDLMIKLIPGALVGTLIGYLTFEYISDDALKLILGVMAVLFTLNHWTKGLRPVRPAKEVPPLRDHISGGFWGMLSGFTSFLAHAGAPPIMIYLLPKRLDTRTLVGTVTIFFAIVNYVKLIPYAVLGLLDATNLGTSLVLSPLAVIGVLLGVWLHDKVNPQAFYRLMYTFLFLTGIKLAWDGVSGVFMPL</sequence>
<keyword evidence="6 8" id="KW-1133">Transmembrane helix</keyword>
<evidence type="ECO:0000256" key="3">
    <source>
        <dbReference type="ARBA" id="ARBA00022448"/>
    </source>
</evidence>
<evidence type="ECO:0000313" key="9">
    <source>
        <dbReference type="EMBL" id="RIY41389.1"/>
    </source>
</evidence>
<dbReference type="InterPro" id="IPR002781">
    <property type="entry name" value="TM_pro_TauE-like"/>
</dbReference>
<feature type="transmembrane region" description="Helical" evidence="8">
    <location>
        <begin position="48"/>
        <end position="69"/>
    </location>
</feature>
<reference evidence="9 10" key="1">
    <citation type="submission" date="2017-08" db="EMBL/GenBank/DDBJ databases">
        <title>Pusillimonas indicus sp. nov., a member of the family Alcaligenaceae isolated from surface seawater.</title>
        <authorList>
            <person name="Li J."/>
        </authorList>
    </citation>
    <scope>NUCLEOTIDE SEQUENCE [LARGE SCALE GENOMIC DNA]</scope>
    <source>
        <strain evidence="9 10">L52-1-41</strain>
    </source>
</reference>
<feature type="transmembrane region" description="Helical" evidence="8">
    <location>
        <begin position="75"/>
        <end position="94"/>
    </location>
</feature>
<gene>
    <name evidence="9" type="ORF">CJP73_05240</name>
</gene>
<keyword evidence="5 8" id="KW-0812">Transmembrane</keyword>
<dbReference type="EMBL" id="NQYH01000003">
    <property type="protein sequence ID" value="RIY41389.1"/>
    <property type="molecule type" value="Genomic_DNA"/>
</dbReference>
<name>A0A3A1YVT0_9BURK</name>
<dbReference type="PANTHER" id="PTHR30269">
    <property type="entry name" value="TRANSMEMBRANE PROTEIN YFCA"/>
    <property type="match status" value="1"/>
</dbReference>
<protein>
    <recommendedName>
        <fullName evidence="8">Probable membrane transporter protein</fullName>
    </recommendedName>
</protein>
<comment type="subcellular location">
    <subcellularLocation>
        <location evidence="1 8">Cell membrane</location>
        <topology evidence="1 8">Multi-pass membrane protein</topology>
    </subcellularLocation>
</comment>